<sequence length="556" mass="64147">IDFTFDYGLDYCGIRTFRERGYMFTGIERPCYRIMLVACYWTKGDIELVKEFYERLRFHRIVPSSSMIFYACLNEPQTANCFLLECNGIDDLNKIDLVKKISGKSGGMGVTLSNVPSSEFLKVAMMLNEIGAKKIVEGNNKRAGSISVSVDVYSINVLALLGLRLNIGDESTHAPNLYTCVNLCDLFFERFDSGKMWTLFNPSDDGVSKLSQLYGDEFKKHYLSLESKYPDAKKIDPGQILHNIHYSSSQSGFPYVISKYQMFRTSNLKHCGQIITNLCTEICEPAGKDMSSVCNLLSLDLASFLIDGEFDWEEFRKCVELSVIALNNAIDLMYYIDETTKRPNLQNRPIAIGYQNLSVIQAFSIYAYVYHIVLLKRMGRKFPTYEGCDLSKGILHFQHFKKSDGSFIQDEDTVFPDEFKQLREDILKHEISINAYADRALSNEFFVYNKYLYDVLKKEGFYEDGIFRTIALSRRVLMDKGCFQNYVGSRSFIIQHLGMHRDRIIFIDHSASLNLYLSKSMHDIVIDEYYRLNNDITRKLWKLGVKTIKYYGQLEI</sequence>
<organism evidence="1 2">
    <name type="scientific">Racocetra persica</name>
    <dbReference type="NCBI Taxonomy" id="160502"/>
    <lineage>
        <taxon>Eukaryota</taxon>
        <taxon>Fungi</taxon>
        <taxon>Fungi incertae sedis</taxon>
        <taxon>Mucoromycota</taxon>
        <taxon>Glomeromycotina</taxon>
        <taxon>Glomeromycetes</taxon>
        <taxon>Diversisporales</taxon>
        <taxon>Gigasporaceae</taxon>
        <taxon>Racocetra</taxon>
    </lineage>
</organism>
<name>A0ACA9L0B7_9GLOM</name>
<reference evidence="1" key="1">
    <citation type="submission" date="2021-06" db="EMBL/GenBank/DDBJ databases">
        <authorList>
            <person name="Kallberg Y."/>
            <person name="Tangrot J."/>
            <person name="Rosling A."/>
        </authorList>
    </citation>
    <scope>NUCLEOTIDE SEQUENCE</scope>
    <source>
        <strain evidence="1">MA461A</strain>
    </source>
</reference>
<proteinExistence type="predicted"/>
<accession>A0ACA9L0B7</accession>
<comment type="caution">
    <text evidence="1">The sequence shown here is derived from an EMBL/GenBank/DDBJ whole genome shotgun (WGS) entry which is preliminary data.</text>
</comment>
<evidence type="ECO:0000313" key="2">
    <source>
        <dbReference type="Proteomes" id="UP000789920"/>
    </source>
</evidence>
<dbReference type="Proteomes" id="UP000789920">
    <property type="component" value="Unassembled WGS sequence"/>
</dbReference>
<protein>
    <submittedName>
        <fullName evidence="1">24219_t:CDS:1</fullName>
    </submittedName>
</protein>
<keyword evidence="2" id="KW-1185">Reference proteome</keyword>
<dbReference type="EMBL" id="CAJVQC010001899">
    <property type="protein sequence ID" value="CAG8502397.1"/>
    <property type="molecule type" value="Genomic_DNA"/>
</dbReference>
<feature type="non-terminal residue" evidence="1">
    <location>
        <position position="1"/>
    </location>
</feature>
<gene>
    <name evidence="1" type="ORF">RPERSI_LOCUS1882</name>
</gene>
<evidence type="ECO:0000313" key="1">
    <source>
        <dbReference type="EMBL" id="CAG8502397.1"/>
    </source>
</evidence>